<name>A0A0N4WE02_HAEPC</name>
<evidence type="ECO:0000259" key="1">
    <source>
        <dbReference type="Pfam" id="PF00144"/>
    </source>
</evidence>
<evidence type="ECO:0000313" key="2">
    <source>
        <dbReference type="WBParaSite" id="HPLM_0000884101-mRNA-1"/>
    </source>
</evidence>
<dbReference type="AlphaFoldDB" id="A0A0N4WE02"/>
<sequence>LVYRKVLKWVTVVALTAYVVQLCLYRSEATEPHVDGEVDDAFEVVREAFRSNFVDGWERGGAAFVVYFNGKKVVDLWGGYADKECGRLWRKDTLNVAFSSTKAVAAICVAQLVDQGRLAYDDLVTKYWPEFGKHGKENITIRWLLGHRAGLAYTDKKIEFEIANNWKAIAKVFEEQVPNWPPGTEVGYHAITYGWLVDQIVRRTDPKHRSIGVYFKEEIAKKYNLDFYIGLPRCESSRDMTLNNPDLYEIEQAAVLGIGTARAMAELFERLRLGELMSAEAFKKLTSDYVLKRDIVTGAYVPRGQGLMIKPFHHKNETFELLGHSGYGGQNVRIDLKNNVTFAYMSNALKVGFGDTARTYVRLLHALYDVGQCVVDIWGGFADRESERRWREDTLQIIFSTSKAVGAICVAMLVDRGRLRYSDKMSLFWPEFAKNGKENITVEMILTHTVRFVFKKNPSKNQLRHFQSGLAYLDGKISYEDAADPERMAKLIEDSRPIWEPGKDVGYHALSYGWLIDQIIRRTDLKKRGIGQFFKEEIADKHGLDLHFGLPMEKAWRVARITRPTVIDRIDEFITDPDNLDYGFILKQYLRGGLGMKVATNPSWLQTVFKVALKTPINLLSFQKITLNNPELYALEQPAILGIGTARDMAKLAQLLIDGKLISRVTEFSMLLIKAIVSHQPKTPHHSAYDEPS</sequence>
<dbReference type="InterPro" id="IPR052907">
    <property type="entry name" value="Beta-lactamase/esterase"/>
</dbReference>
<feature type="domain" description="Beta-lactamase-related" evidence="1">
    <location>
        <begin position="367"/>
        <end position="663"/>
    </location>
</feature>
<dbReference type="InterPro" id="IPR001466">
    <property type="entry name" value="Beta-lactam-related"/>
</dbReference>
<protein>
    <submittedName>
        <fullName evidence="2">Beta-lactamase domain-containing protein</fullName>
    </submittedName>
</protein>
<dbReference type="InterPro" id="IPR012338">
    <property type="entry name" value="Beta-lactam/transpept-like"/>
</dbReference>
<dbReference type="Gene3D" id="3.40.710.10">
    <property type="entry name" value="DD-peptidase/beta-lactamase superfamily"/>
    <property type="match status" value="3"/>
</dbReference>
<dbReference type="Pfam" id="PF00144">
    <property type="entry name" value="Beta-lactamase"/>
    <property type="match status" value="2"/>
</dbReference>
<dbReference type="SUPFAM" id="SSF56601">
    <property type="entry name" value="beta-lactamase/transpeptidase-like"/>
    <property type="match status" value="2"/>
</dbReference>
<accession>A0A0N4WE02</accession>
<feature type="domain" description="Beta-lactamase-related" evidence="1">
    <location>
        <begin position="49"/>
        <end position="364"/>
    </location>
</feature>
<organism evidence="2">
    <name type="scientific">Haemonchus placei</name>
    <name type="common">Barber's pole worm</name>
    <dbReference type="NCBI Taxonomy" id="6290"/>
    <lineage>
        <taxon>Eukaryota</taxon>
        <taxon>Metazoa</taxon>
        <taxon>Ecdysozoa</taxon>
        <taxon>Nematoda</taxon>
        <taxon>Chromadorea</taxon>
        <taxon>Rhabditida</taxon>
        <taxon>Rhabditina</taxon>
        <taxon>Rhabditomorpha</taxon>
        <taxon>Strongyloidea</taxon>
        <taxon>Trichostrongylidae</taxon>
        <taxon>Haemonchus</taxon>
    </lineage>
</organism>
<reference evidence="2" key="1">
    <citation type="submission" date="2017-02" db="UniProtKB">
        <authorList>
            <consortium name="WormBaseParasite"/>
        </authorList>
    </citation>
    <scope>IDENTIFICATION</scope>
</reference>
<dbReference type="PANTHER" id="PTHR43319:SF5">
    <property type="entry name" value="BETA-LACTAMASE-RELATED DOMAIN-CONTAINING PROTEIN"/>
    <property type="match status" value="1"/>
</dbReference>
<dbReference type="PANTHER" id="PTHR43319">
    <property type="entry name" value="BETA-LACTAMASE-RELATED"/>
    <property type="match status" value="1"/>
</dbReference>
<dbReference type="WBParaSite" id="HPLM_0000884101-mRNA-1">
    <property type="protein sequence ID" value="HPLM_0000884101-mRNA-1"/>
    <property type="gene ID" value="HPLM_0000884101"/>
</dbReference>
<proteinExistence type="predicted"/>